<dbReference type="CDD" id="cd01425">
    <property type="entry name" value="RPS2"/>
    <property type="match status" value="1"/>
</dbReference>
<evidence type="ECO:0000256" key="1">
    <source>
        <dbReference type="ARBA" id="ARBA00006242"/>
    </source>
</evidence>
<dbReference type="InterPro" id="IPR001865">
    <property type="entry name" value="Ribosomal_uS2"/>
</dbReference>
<dbReference type="Gene3D" id="1.10.287.610">
    <property type="entry name" value="Helix hairpin bin"/>
    <property type="match status" value="1"/>
</dbReference>
<dbReference type="FunFam" id="1.10.287.610:FF:000001">
    <property type="entry name" value="30S ribosomal protein S2"/>
    <property type="match status" value="1"/>
</dbReference>
<protein>
    <recommendedName>
        <fullName evidence="4 5">Small ribosomal subunit protein uS2</fullName>
    </recommendedName>
</protein>
<dbReference type="Proteomes" id="UP000822993">
    <property type="component" value="Unassembled WGS sequence"/>
</dbReference>
<dbReference type="PANTHER" id="PTHR12534:SF0">
    <property type="entry name" value="SMALL RIBOSOMAL SUBUNIT PROTEIN US2M"/>
    <property type="match status" value="1"/>
</dbReference>
<dbReference type="InterPro" id="IPR005706">
    <property type="entry name" value="Ribosomal_uS2_bac/mit/plastid"/>
</dbReference>
<evidence type="ECO:0000256" key="2">
    <source>
        <dbReference type="ARBA" id="ARBA00022980"/>
    </source>
</evidence>
<dbReference type="GO" id="GO:0006412">
    <property type="term" value="P:translation"/>
    <property type="evidence" value="ECO:0007669"/>
    <property type="project" value="UniProtKB-UniRule"/>
</dbReference>
<evidence type="ECO:0000256" key="4">
    <source>
        <dbReference type="ARBA" id="ARBA00035256"/>
    </source>
</evidence>
<reference evidence="6 7" key="1">
    <citation type="submission" date="2020-08" db="EMBL/GenBank/DDBJ databases">
        <title>A Genomic Blueprint of the Chicken Gut Microbiome.</title>
        <authorList>
            <person name="Gilroy R."/>
            <person name="Ravi A."/>
            <person name="Getino M."/>
            <person name="Pursley I."/>
            <person name="Horton D.L."/>
            <person name="Alikhan N.-F."/>
            <person name="Baker D."/>
            <person name="Gharbi K."/>
            <person name="Hall N."/>
            <person name="Watson M."/>
            <person name="Adriaenssens E.M."/>
            <person name="Foster-Nyarko E."/>
            <person name="Jarju S."/>
            <person name="Secka A."/>
            <person name="Antonio M."/>
            <person name="Oren A."/>
            <person name="Chaudhuri R."/>
            <person name="La Ragione R.M."/>
            <person name="Hildebrand F."/>
            <person name="Pallen M.J."/>
        </authorList>
    </citation>
    <scope>NUCLEOTIDE SEQUENCE [LARGE SCALE GENOMIC DNA]</scope>
    <source>
        <strain evidence="6 7">Sa1BUA8</strain>
    </source>
</reference>
<keyword evidence="2 5" id="KW-0689">Ribosomal protein</keyword>
<dbReference type="PANTHER" id="PTHR12534">
    <property type="entry name" value="30S RIBOSOMAL PROTEIN S2 PROKARYOTIC AND ORGANELLAR"/>
    <property type="match status" value="1"/>
</dbReference>
<dbReference type="InterPro" id="IPR023591">
    <property type="entry name" value="Ribosomal_uS2_flav_dom_sf"/>
</dbReference>
<dbReference type="GO" id="GO:0003735">
    <property type="term" value="F:structural constituent of ribosome"/>
    <property type="evidence" value="ECO:0007669"/>
    <property type="project" value="InterPro"/>
</dbReference>
<organism evidence="6 7">
    <name type="scientific">Oerskovia douganii</name>
    <dbReference type="NCBI Taxonomy" id="2762210"/>
    <lineage>
        <taxon>Bacteria</taxon>
        <taxon>Bacillati</taxon>
        <taxon>Actinomycetota</taxon>
        <taxon>Actinomycetes</taxon>
        <taxon>Micrococcales</taxon>
        <taxon>Cellulomonadaceae</taxon>
        <taxon>Oerskovia</taxon>
    </lineage>
</organism>
<dbReference type="EMBL" id="JACSPN010000024">
    <property type="protein sequence ID" value="MBE7701720.1"/>
    <property type="molecule type" value="Genomic_DNA"/>
</dbReference>
<dbReference type="HAMAP" id="MF_00291_B">
    <property type="entry name" value="Ribosomal_uS2_B"/>
    <property type="match status" value="1"/>
</dbReference>
<dbReference type="RefSeq" id="WP_193720942.1">
    <property type="nucleotide sequence ID" value="NZ_JACSPN010000024.1"/>
</dbReference>
<comment type="caution">
    <text evidence="6">The sequence shown here is derived from an EMBL/GenBank/DDBJ whole genome shotgun (WGS) entry which is preliminary data.</text>
</comment>
<accession>A0A9D5UBZ5</accession>
<evidence type="ECO:0000256" key="5">
    <source>
        <dbReference type="HAMAP-Rule" id="MF_00291"/>
    </source>
</evidence>
<dbReference type="GO" id="GO:0022627">
    <property type="term" value="C:cytosolic small ribosomal subunit"/>
    <property type="evidence" value="ECO:0007669"/>
    <property type="project" value="TreeGrafter"/>
</dbReference>
<dbReference type="SUPFAM" id="SSF52313">
    <property type="entry name" value="Ribosomal protein S2"/>
    <property type="match status" value="1"/>
</dbReference>
<gene>
    <name evidence="5 6" type="primary">rpsB</name>
    <name evidence="6" type="ORF">H9623_15610</name>
</gene>
<evidence type="ECO:0000313" key="7">
    <source>
        <dbReference type="Proteomes" id="UP000822993"/>
    </source>
</evidence>
<sequence length="322" mass="35096">MAVVTMRQLLDSGVHFGHQTRRWNPKMKRFIFTERNGIYIVDLQQSLSYIDRAYEFVKETVAHGGTILFVGTKKQAQEPVAEQAARVGMPYVNHRWLGGMLTNFTTVHKRLQRMKELEEIDFDDVAGSGLTKKELLVLRREKDKLTRTLGGIRDMAKVPSAVWIVDTNKEHLAVDEARKLRIPIVAILDTNCDPDVVDYKIPGNDDAIRAVTLLTRVIADAAAEGLLQRHSGNRTGAEAGSATEAEPLAEWERELLAGAEAETAVETAAAAEVVAEAAAETAVEAEVVAEAAAEVAVEAEVEAEAAVEAAAEAPAEEADESK</sequence>
<dbReference type="InterPro" id="IPR018130">
    <property type="entry name" value="Ribosomal_uS2_CS"/>
</dbReference>
<keyword evidence="3 5" id="KW-0687">Ribonucleoprotein</keyword>
<evidence type="ECO:0000313" key="6">
    <source>
        <dbReference type="EMBL" id="MBE7701720.1"/>
    </source>
</evidence>
<comment type="similarity">
    <text evidence="1 5">Belongs to the universal ribosomal protein uS2 family.</text>
</comment>
<evidence type="ECO:0000256" key="3">
    <source>
        <dbReference type="ARBA" id="ARBA00023274"/>
    </source>
</evidence>
<name>A0A9D5UBZ5_9CELL</name>
<dbReference type="PROSITE" id="PS00962">
    <property type="entry name" value="RIBOSOMAL_S2_1"/>
    <property type="match status" value="1"/>
</dbReference>
<proteinExistence type="inferred from homology"/>
<dbReference type="Gene3D" id="3.40.50.10490">
    <property type="entry name" value="Glucose-6-phosphate isomerase like protein, domain 1"/>
    <property type="match status" value="1"/>
</dbReference>
<keyword evidence="7" id="KW-1185">Reference proteome</keyword>
<dbReference type="NCBIfam" id="TIGR01011">
    <property type="entry name" value="rpsB_bact"/>
    <property type="match status" value="1"/>
</dbReference>
<dbReference type="Pfam" id="PF00318">
    <property type="entry name" value="Ribosomal_S2"/>
    <property type="match status" value="1"/>
</dbReference>
<dbReference type="PRINTS" id="PR00395">
    <property type="entry name" value="RIBOSOMALS2"/>
</dbReference>
<dbReference type="AlphaFoldDB" id="A0A9D5UBZ5"/>